<keyword evidence="8" id="KW-1185">Reference proteome</keyword>
<organism evidence="7 8">
    <name type="scientific">Acetivibrio saccincola</name>
    <dbReference type="NCBI Taxonomy" id="1677857"/>
    <lineage>
        <taxon>Bacteria</taxon>
        <taxon>Bacillati</taxon>
        <taxon>Bacillota</taxon>
        <taxon>Clostridia</taxon>
        <taxon>Eubacteriales</taxon>
        <taxon>Oscillospiraceae</taxon>
        <taxon>Acetivibrio</taxon>
    </lineage>
</organism>
<dbReference type="PANTHER" id="PTHR33823:SF4">
    <property type="entry name" value="GENERAL STRESS PROTEIN 16O"/>
    <property type="match status" value="1"/>
</dbReference>
<protein>
    <submittedName>
        <fullName evidence="7">General stress protein 16O</fullName>
    </submittedName>
</protein>
<gene>
    <name evidence="7" type="primary">yocK</name>
    <name evidence="7" type="ORF">HVS_07945</name>
</gene>
<evidence type="ECO:0000256" key="2">
    <source>
        <dbReference type="ARBA" id="ARBA00022771"/>
    </source>
</evidence>
<dbReference type="PROSITE" id="PS01102">
    <property type="entry name" value="ZF_DKSA_1"/>
    <property type="match status" value="1"/>
</dbReference>
<evidence type="ECO:0000256" key="1">
    <source>
        <dbReference type="ARBA" id="ARBA00022723"/>
    </source>
</evidence>
<dbReference type="InterPro" id="IPR000962">
    <property type="entry name" value="Znf_DskA_TraR"/>
</dbReference>
<dbReference type="InterPro" id="IPR014240">
    <property type="entry name" value="YteA"/>
</dbReference>
<dbReference type="AlphaFoldDB" id="A0A2K9EPS5"/>
<dbReference type="SUPFAM" id="SSF57716">
    <property type="entry name" value="Glucocorticoid receptor-like (DNA-binding domain)"/>
    <property type="match status" value="1"/>
</dbReference>
<dbReference type="InterPro" id="IPR020458">
    <property type="entry name" value="Znf_DskA_TraR_CS"/>
</dbReference>
<dbReference type="KEGG" id="hsc:HVS_07945"/>
<evidence type="ECO:0000259" key="6">
    <source>
        <dbReference type="Pfam" id="PF01258"/>
    </source>
</evidence>
<keyword evidence="1" id="KW-0479">Metal-binding</keyword>
<dbReference type="NCBIfam" id="TIGR02890">
    <property type="entry name" value="bacill_yteA"/>
    <property type="match status" value="1"/>
</dbReference>
<dbReference type="PROSITE" id="PS51128">
    <property type="entry name" value="ZF_DKSA_2"/>
    <property type="match status" value="1"/>
</dbReference>
<evidence type="ECO:0000313" key="7">
    <source>
        <dbReference type="EMBL" id="AUG57500.1"/>
    </source>
</evidence>
<feature type="zinc finger region" description="dksA C4-type" evidence="4">
    <location>
        <begin position="109"/>
        <end position="133"/>
    </location>
</feature>
<dbReference type="GO" id="GO:0008270">
    <property type="term" value="F:zinc ion binding"/>
    <property type="evidence" value="ECO:0007669"/>
    <property type="project" value="UniProtKB-KW"/>
</dbReference>
<feature type="domain" description="Zinc finger DksA/TraR C4-type" evidence="6">
    <location>
        <begin position="104"/>
        <end position="138"/>
    </location>
</feature>
<evidence type="ECO:0000256" key="3">
    <source>
        <dbReference type="ARBA" id="ARBA00022833"/>
    </source>
</evidence>
<name>A0A2K9EPS5_9FIRM</name>
<keyword evidence="5" id="KW-0175">Coiled coil</keyword>
<evidence type="ECO:0000256" key="5">
    <source>
        <dbReference type="SAM" id="Coils"/>
    </source>
</evidence>
<proteinExistence type="predicted"/>
<dbReference type="Proteomes" id="UP000233534">
    <property type="component" value="Chromosome"/>
</dbReference>
<reference evidence="7 8" key="1">
    <citation type="submission" date="2017-12" db="EMBL/GenBank/DDBJ databases">
        <title>Complete genome sequence of Herbivorax saccincola GGR1, a novel Cellulosome-producing hydrolytic bacterium in a thermophilic biogas plant, established by Illumina and Nanopore MinION sequencing.</title>
        <authorList>
            <person name="Pechtl A."/>
            <person name="Ruckert C."/>
            <person name="Koeck D.E."/>
            <person name="Maus I."/>
            <person name="Winkler A."/>
            <person name="Kalinowski J."/>
            <person name="Puhler A."/>
            <person name="Schwarz W.W."/>
            <person name="Zverlov V.V."/>
            <person name="Schluter A."/>
            <person name="Liebl W."/>
        </authorList>
    </citation>
    <scope>NUCLEOTIDE SEQUENCE [LARGE SCALE GENOMIC DNA]</scope>
    <source>
        <strain evidence="8">SR1</strain>
    </source>
</reference>
<dbReference type="Pfam" id="PF01258">
    <property type="entry name" value="zf-dskA_traR"/>
    <property type="match status" value="1"/>
</dbReference>
<evidence type="ECO:0000313" key="8">
    <source>
        <dbReference type="Proteomes" id="UP000233534"/>
    </source>
</evidence>
<sequence>MMDNNIDNSAQSNITNNINELKIDTLKQLLHKQKEEIENTINNMKNHKIAEQDVDSPGELSNYDNHPAEIATELFQFELNNALKVHEEHLLQEINEALDKIDNGKYGKCEICDEEISYERLEALPYSRLCIDCEKDREEKMATLKNQRPVEEKVIDIPIGRKYLNSREDDEFEGIDQLNDLLKQGSADTPQDMGGYEDYEEFYTNKLDRQGIVDPMGNISNEQYKNQLP</sequence>
<keyword evidence="2" id="KW-0863">Zinc-finger</keyword>
<dbReference type="EMBL" id="CP025197">
    <property type="protein sequence ID" value="AUG57500.1"/>
    <property type="molecule type" value="Genomic_DNA"/>
</dbReference>
<dbReference type="Gene3D" id="1.20.120.910">
    <property type="entry name" value="DksA, coiled-coil domain"/>
    <property type="match status" value="1"/>
</dbReference>
<feature type="coiled-coil region" evidence="5">
    <location>
        <begin position="23"/>
        <end position="50"/>
    </location>
</feature>
<accession>A0A2K9EPS5</accession>
<evidence type="ECO:0000256" key="4">
    <source>
        <dbReference type="PROSITE-ProRule" id="PRU00510"/>
    </source>
</evidence>
<dbReference type="SUPFAM" id="SSF109635">
    <property type="entry name" value="DnaK suppressor protein DksA, alpha-hairpin domain"/>
    <property type="match status" value="1"/>
</dbReference>
<keyword evidence="3" id="KW-0862">Zinc</keyword>
<dbReference type="InterPro" id="IPR037187">
    <property type="entry name" value="DnaK_N"/>
</dbReference>
<dbReference type="PANTHER" id="PTHR33823">
    <property type="entry name" value="RNA POLYMERASE-BINDING TRANSCRIPTION FACTOR DKSA-RELATED"/>
    <property type="match status" value="1"/>
</dbReference>